<evidence type="ECO:0008006" key="4">
    <source>
        <dbReference type="Google" id="ProtNLM"/>
    </source>
</evidence>
<gene>
    <name evidence="2" type="ORF">SPDO_12140</name>
</gene>
<feature type="transmembrane region" description="Helical" evidence="1">
    <location>
        <begin position="165"/>
        <end position="188"/>
    </location>
</feature>
<feature type="transmembrane region" description="Helical" evidence="1">
    <location>
        <begin position="95"/>
        <end position="116"/>
    </location>
</feature>
<feature type="transmembrane region" description="Helical" evidence="1">
    <location>
        <begin position="136"/>
        <end position="159"/>
    </location>
</feature>
<accession>A0A245ZNA0</accession>
<sequence>MNLRRFDTVGPYLLLLATCVAGWLFKAHCGASWTGDEQYITGCYSDALPFWGLRGVAAGQLPYLEARIEYPVLTGALIWLEGMVVRTIGGTRGDAFDFLLVVSMVNAALAFAVLWLMERARVPIVRRWCWAGAPPLILYLGHNWDMLAVALAVAAFLAARRDEAMSAAALAAIGTAAKLFPVLLLPLLGLKALFRSGDGWLRRIGSAALLALVAIAFWAMLNAPIALRAFDNWSEFYTFSRERGGTAAAVWEIMATQGWWASDIATRNLWSFVIFAGGAAAIVLIGWRRHGDALWVLFTPVLAWFLLTNKVYSPQFDLWLYPFLLLTSRRLWPVAWFVVGDLAAYWAEFWFFASPGGAGMGVTQEHIALAAAFRAAAMLWMVVDIVRHPAPEWMVAPLVTPRRATSPRLEGRPTPAG</sequence>
<keyword evidence="1" id="KW-0472">Membrane</keyword>
<feature type="transmembrane region" description="Helical" evidence="1">
    <location>
        <begin position="200"/>
        <end position="221"/>
    </location>
</feature>
<organism evidence="2 3">
    <name type="scientific">Sphingomonas dokdonensis</name>
    <dbReference type="NCBI Taxonomy" id="344880"/>
    <lineage>
        <taxon>Bacteria</taxon>
        <taxon>Pseudomonadati</taxon>
        <taxon>Pseudomonadota</taxon>
        <taxon>Alphaproteobacteria</taxon>
        <taxon>Sphingomonadales</taxon>
        <taxon>Sphingomonadaceae</taxon>
        <taxon>Sphingomonas</taxon>
    </lineage>
</organism>
<evidence type="ECO:0000256" key="1">
    <source>
        <dbReference type="SAM" id="Phobius"/>
    </source>
</evidence>
<feature type="transmembrane region" description="Helical" evidence="1">
    <location>
        <begin position="294"/>
        <end position="312"/>
    </location>
</feature>
<keyword evidence="1" id="KW-0812">Transmembrane</keyword>
<dbReference type="EMBL" id="NBBI01000002">
    <property type="protein sequence ID" value="OWK31207.1"/>
    <property type="molecule type" value="Genomic_DNA"/>
</dbReference>
<reference evidence="2 3" key="1">
    <citation type="submission" date="2017-03" db="EMBL/GenBank/DDBJ databases">
        <title>Genome sequence of Sphingomonas dokdonensis DSM 21029.</title>
        <authorList>
            <person name="Poehlein A."/>
            <person name="Wuebbeler J.H."/>
            <person name="Steinbuechel A."/>
            <person name="Daniel R."/>
        </authorList>
    </citation>
    <scope>NUCLEOTIDE SEQUENCE [LARGE SCALE GENOMIC DNA]</scope>
    <source>
        <strain evidence="2 3">DSM 21029</strain>
    </source>
</reference>
<proteinExistence type="predicted"/>
<dbReference type="Proteomes" id="UP000197290">
    <property type="component" value="Unassembled WGS sequence"/>
</dbReference>
<feature type="transmembrane region" description="Helical" evidence="1">
    <location>
        <begin position="332"/>
        <end position="353"/>
    </location>
</feature>
<feature type="transmembrane region" description="Helical" evidence="1">
    <location>
        <begin position="269"/>
        <end position="287"/>
    </location>
</feature>
<protein>
    <recommendedName>
        <fullName evidence="4">DUF2029 domain-containing protein</fullName>
    </recommendedName>
</protein>
<comment type="caution">
    <text evidence="2">The sequence shown here is derived from an EMBL/GenBank/DDBJ whole genome shotgun (WGS) entry which is preliminary data.</text>
</comment>
<name>A0A245ZNA0_9SPHN</name>
<dbReference type="AlphaFoldDB" id="A0A245ZNA0"/>
<keyword evidence="1" id="KW-1133">Transmembrane helix</keyword>
<dbReference type="RefSeq" id="WP_245829229.1">
    <property type="nucleotide sequence ID" value="NZ_NBBI01000002.1"/>
</dbReference>
<evidence type="ECO:0000313" key="3">
    <source>
        <dbReference type="Proteomes" id="UP000197290"/>
    </source>
</evidence>
<evidence type="ECO:0000313" key="2">
    <source>
        <dbReference type="EMBL" id="OWK31207.1"/>
    </source>
</evidence>
<keyword evidence="3" id="KW-1185">Reference proteome</keyword>